<evidence type="ECO:0000313" key="2">
    <source>
        <dbReference type="EMBL" id="GKV33848.1"/>
    </source>
</evidence>
<dbReference type="Proteomes" id="UP001054252">
    <property type="component" value="Unassembled WGS sequence"/>
</dbReference>
<evidence type="ECO:0000313" key="3">
    <source>
        <dbReference type="Proteomes" id="UP001054252"/>
    </source>
</evidence>
<name>A0AAV5L9C9_9ROSI</name>
<proteinExistence type="predicted"/>
<sequence length="119" mass="13366">MATSEKRAFGEADSGDAGVGSPQKKKSNIDDSSTSVKDKPQHDYDSDDSYDSDDYFRFVDQKRDSDGFDVDSTPHGVMCAFCIYNDPSELEDHLRQECDDFAKKAVEFHNLNKPQEVSL</sequence>
<keyword evidence="3" id="KW-1185">Reference proteome</keyword>
<organism evidence="2 3">
    <name type="scientific">Rubroshorea leprosula</name>
    <dbReference type="NCBI Taxonomy" id="152421"/>
    <lineage>
        <taxon>Eukaryota</taxon>
        <taxon>Viridiplantae</taxon>
        <taxon>Streptophyta</taxon>
        <taxon>Embryophyta</taxon>
        <taxon>Tracheophyta</taxon>
        <taxon>Spermatophyta</taxon>
        <taxon>Magnoliopsida</taxon>
        <taxon>eudicotyledons</taxon>
        <taxon>Gunneridae</taxon>
        <taxon>Pentapetalae</taxon>
        <taxon>rosids</taxon>
        <taxon>malvids</taxon>
        <taxon>Malvales</taxon>
        <taxon>Dipterocarpaceae</taxon>
        <taxon>Rubroshorea</taxon>
    </lineage>
</organism>
<feature type="compositionally biased region" description="Basic and acidic residues" evidence="1">
    <location>
        <begin position="1"/>
        <end position="10"/>
    </location>
</feature>
<gene>
    <name evidence="2" type="ORF">SLEP1_g42298</name>
</gene>
<dbReference type="EMBL" id="BPVZ01000102">
    <property type="protein sequence ID" value="GKV33848.1"/>
    <property type="molecule type" value="Genomic_DNA"/>
</dbReference>
<dbReference type="AlphaFoldDB" id="A0AAV5L9C9"/>
<comment type="caution">
    <text evidence="2">The sequence shown here is derived from an EMBL/GenBank/DDBJ whole genome shotgun (WGS) entry which is preliminary data.</text>
</comment>
<protein>
    <submittedName>
        <fullName evidence="2">Uncharacterized protein</fullName>
    </submittedName>
</protein>
<reference evidence="2 3" key="1">
    <citation type="journal article" date="2021" name="Commun. Biol.">
        <title>The genome of Shorea leprosula (Dipterocarpaceae) highlights the ecological relevance of drought in aseasonal tropical rainforests.</title>
        <authorList>
            <person name="Ng K.K.S."/>
            <person name="Kobayashi M.J."/>
            <person name="Fawcett J.A."/>
            <person name="Hatakeyama M."/>
            <person name="Paape T."/>
            <person name="Ng C.H."/>
            <person name="Ang C.C."/>
            <person name="Tnah L.H."/>
            <person name="Lee C.T."/>
            <person name="Nishiyama T."/>
            <person name="Sese J."/>
            <person name="O'Brien M.J."/>
            <person name="Copetti D."/>
            <person name="Mohd Noor M.I."/>
            <person name="Ong R.C."/>
            <person name="Putra M."/>
            <person name="Sireger I.Z."/>
            <person name="Indrioko S."/>
            <person name="Kosugi Y."/>
            <person name="Izuno A."/>
            <person name="Isagi Y."/>
            <person name="Lee S.L."/>
            <person name="Shimizu K.K."/>
        </authorList>
    </citation>
    <scope>NUCLEOTIDE SEQUENCE [LARGE SCALE GENOMIC DNA]</scope>
    <source>
        <strain evidence="2">214</strain>
    </source>
</reference>
<feature type="region of interest" description="Disordered" evidence="1">
    <location>
        <begin position="1"/>
        <end position="52"/>
    </location>
</feature>
<evidence type="ECO:0000256" key="1">
    <source>
        <dbReference type="SAM" id="MobiDB-lite"/>
    </source>
</evidence>
<accession>A0AAV5L9C9</accession>